<evidence type="ECO:0000256" key="3">
    <source>
        <dbReference type="ARBA" id="ARBA00022737"/>
    </source>
</evidence>
<dbReference type="InterPro" id="IPR001611">
    <property type="entry name" value="Leu-rich_rpt"/>
</dbReference>
<dbReference type="InterPro" id="IPR050328">
    <property type="entry name" value="Dev_Immune_Receptor"/>
</dbReference>
<dbReference type="Gene3D" id="3.80.10.10">
    <property type="entry name" value="Ribonuclease Inhibitor"/>
    <property type="match status" value="2"/>
</dbReference>
<dbReference type="EMBL" id="JAPWTK010000109">
    <property type="protein sequence ID" value="KAJ8949801.1"/>
    <property type="molecule type" value="Genomic_DNA"/>
</dbReference>
<dbReference type="PANTHER" id="PTHR24373">
    <property type="entry name" value="SLIT RELATED LEUCINE-RICH REPEAT NEURONAL PROTEIN"/>
    <property type="match status" value="1"/>
</dbReference>
<keyword evidence="3" id="KW-0677">Repeat</keyword>
<evidence type="ECO:0000256" key="2">
    <source>
        <dbReference type="ARBA" id="ARBA00022729"/>
    </source>
</evidence>
<dbReference type="AlphaFoldDB" id="A0AAV8YDS5"/>
<dbReference type="PANTHER" id="PTHR24373:SF370">
    <property type="entry name" value="FISH-LIPS, ISOFORM E"/>
    <property type="match status" value="1"/>
</dbReference>
<keyword evidence="1" id="KW-0433">Leucine-rich repeat</keyword>
<dbReference type="Pfam" id="PF13855">
    <property type="entry name" value="LRR_8"/>
    <property type="match status" value="2"/>
</dbReference>
<gene>
    <name evidence="4" type="ORF">NQ318_000499</name>
</gene>
<keyword evidence="2" id="KW-0732">Signal</keyword>
<organism evidence="4 5">
    <name type="scientific">Aromia moschata</name>
    <dbReference type="NCBI Taxonomy" id="1265417"/>
    <lineage>
        <taxon>Eukaryota</taxon>
        <taxon>Metazoa</taxon>
        <taxon>Ecdysozoa</taxon>
        <taxon>Arthropoda</taxon>
        <taxon>Hexapoda</taxon>
        <taxon>Insecta</taxon>
        <taxon>Pterygota</taxon>
        <taxon>Neoptera</taxon>
        <taxon>Endopterygota</taxon>
        <taxon>Coleoptera</taxon>
        <taxon>Polyphaga</taxon>
        <taxon>Cucujiformia</taxon>
        <taxon>Chrysomeloidea</taxon>
        <taxon>Cerambycidae</taxon>
        <taxon>Cerambycinae</taxon>
        <taxon>Callichromatini</taxon>
        <taxon>Aromia</taxon>
    </lineage>
</organism>
<sequence length="321" mass="36377">MIPNLSSCCSINTFNNNSVTLAGAKDIKIISGCFEPNNNLIKVSLIQVVNETVPILRRDAIHSLPNLVDIILEKDYITDIEPGAFYNLTKLYLLKIKFNNIRTIREGIFNGLTLTELCLTDNNIEIINPNAFDDMPKLSILFLNENKVAVLNFENNLITTVPYRGLRNVKGEHTVDNVKVGTNVQLNGNKIRKIEDGAFEGLETLGWLFLHKNEIEEISEESLGTLRSVEWIRLDNNNLKCVPGKLVKISPKVIYYLYSNPLSRSLITNLVSDLKNSYLMGPYNKKYDEFQNFKDTTGPTKNEFSKSDTRFVISDPKNLII</sequence>
<accession>A0AAV8YDS5</accession>
<dbReference type="SUPFAM" id="SSF52058">
    <property type="entry name" value="L domain-like"/>
    <property type="match status" value="1"/>
</dbReference>
<dbReference type="InterPro" id="IPR032675">
    <property type="entry name" value="LRR_dom_sf"/>
</dbReference>
<dbReference type="Proteomes" id="UP001162162">
    <property type="component" value="Unassembled WGS sequence"/>
</dbReference>
<dbReference type="GO" id="GO:0005615">
    <property type="term" value="C:extracellular space"/>
    <property type="evidence" value="ECO:0007669"/>
    <property type="project" value="TreeGrafter"/>
</dbReference>
<reference evidence="4" key="1">
    <citation type="journal article" date="2023" name="Insect Mol. Biol.">
        <title>Genome sequencing provides insights into the evolution of gene families encoding plant cell wall-degrading enzymes in longhorned beetles.</title>
        <authorList>
            <person name="Shin N.R."/>
            <person name="Okamura Y."/>
            <person name="Kirsch R."/>
            <person name="Pauchet Y."/>
        </authorList>
    </citation>
    <scope>NUCLEOTIDE SEQUENCE</scope>
    <source>
        <strain evidence="4">AMC_N1</strain>
    </source>
</reference>
<protein>
    <submittedName>
        <fullName evidence="4">Uncharacterized protein</fullName>
    </submittedName>
</protein>
<evidence type="ECO:0000313" key="5">
    <source>
        <dbReference type="Proteomes" id="UP001162162"/>
    </source>
</evidence>
<name>A0AAV8YDS5_9CUCU</name>
<dbReference type="SMART" id="SM00369">
    <property type="entry name" value="LRR_TYP"/>
    <property type="match status" value="7"/>
</dbReference>
<evidence type="ECO:0000313" key="4">
    <source>
        <dbReference type="EMBL" id="KAJ8949801.1"/>
    </source>
</evidence>
<keyword evidence="5" id="KW-1185">Reference proteome</keyword>
<dbReference type="GO" id="GO:0031012">
    <property type="term" value="C:extracellular matrix"/>
    <property type="evidence" value="ECO:0007669"/>
    <property type="project" value="TreeGrafter"/>
</dbReference>
<comment type="caution">
    <text evidence="4">The sequence shown here is derived from an EMBL/GenBank/DDBJ whole genome shotgun (WGS) entry which is preliminary data.</text>
</comment>
<dbReference type="InterPro" id="IPR003591">
    <property type="entry name" value="Leu-rich_rpt_typical-subtyp"/>
</dbReference>
<proteinExistence type="predicted"/>
<evidence type="ECO:0000256" key="1">
    <source>
        <dbReference type="ARBA" id="ARBA00022614"/>
    </source>
</evidence>